<dbReference type="CDD" id="cd03814">
    <property type="entry name" value="GT4-like"/>
    <property type="match status" value="1"/>
</dbReference>
<sequence>MRYCIVSETYPPEINGVALTVQNLEQGLRSRGHEVDVIRPRQSPADLSLPHETLITSAQIPRYPGMRFGLPAGRLLRKKWASHRPDAIYVATEGPLGWSAMRAAADLGIPSASGFHTRFDEYMRDYGVGFLQPMAVRWMRRFHNTSSATIVPTCELMEFLLGIGFEQVTHMPRAVDTALFHPGKRDDALRAEWGLGPNDLAVINVGRIAAEKNLSLAIRAFRQLQKIRPQTKFIWVGDGPERAAIARDNPDFIFCGIQRGEDCARHFASADLFPFSSHSETFGNVTIEAMASGIATVAFRYGAAREHLKDGIHGTSIEGRDDEAFVRAVCRIGADDEMRRQMGHNAREAIARLTPAQVAADFDDILQRIARSTRHGHARAA</sequence>
<feature type="domain" description="Glycosyl transferase family 1" evidence="1">
    <location>
        <begin position="188"/>
        <end position="348"/>
    </location>
</feature>
<protein>
    <submittedName>
        <fullName evidence="3">Glycosyltransferase involved in cell wall bisynthesis</fullName>
    </submittedName>
</protein>
<keyword evidence="4" id="KW-1185">Reference proteome</keyword>
<dbReference type="OrthoDB" id="9802525at2"/>
<dbReference type="GO" id="GO:0016757">
    <property type="term" value="F:glycosyltransferase activity"/>
    <property type="evidence" value="ECO:0007669"/>
    <property type="project" value="InterPro"/>
</dbReference>
<evidence type="ECO:0000259" key="2">
    <source>
        <dbReference type="Pfam" id="PF13439"/>
    </source>
</evidence>
<dbReference type="Pfam" id="PF00534">
    <property type="entry name" value="Glycos_transf_1"/>
    <property type="match status" value="1"/>
</dbReference>
<reference evidence="4" key="1">
    <citation type="submission" date="2017-01" db="EMBL/GenBank/DDBJ databases">
        <authorList>
            <person name="Varghese N."/>
            <person name="Submissions S."/>
        </authorList>
    </citation>
    <scope>NUCLEOTIDE SEQUENCE [LARGE SCALE GENOMIC DNA]</scope>
    <source>
        <strain evidence="4">UM1</strain>
    </source>
</reference>
<organism evidence="3 4">
    <name type="scientific">Solilutibacter tolerans</name>
    <dbReference type="NCBI Taxonomy" id="1604334"/>
    <lineage>
        <taxon>Bacteria</taxon>
        <taxon>Pseudomonadati</taxon>
        <taxon>Pseudomonadota</taxon>
        <taxon>Gammaproteobacteria</taxon>
        <taxon>Lysobacterales</taxon>
        <taxon>Lysobacteraceae</taxon>
        <taxon>Solilutibacter</taxon>
    </lineage>
</organism>
<evidence type="ECO:0000313" key="4">
    <source>
        <dbReference type="Proteomes" id="UP000241788"/>
    </source>
</evidence>
<dbReference type="InterPro" id="IPR028098">
    <property type="entry name" value="Glyco_trans_4-like_N"/>
</dbReference>
<dbReference type="AlphaFoldDB" id="A0A1N6VCA5"/>
<dbReference type="PANTHER" id="PTHR45947:SF3">
    <property type="entry name" value="SULFOQUINOVOSYL TRANSFERASE SQD2"/>
    <property type="match status" value="1"/>
</dbReference>
<dbReference type="SUPFAM" id="SSF53756">
    <property type="entry name" value="UDP-Glycosyltransferase/glycogen phosphorylase"/>
    <property type="match status" value="1"/>
</dbReference>
<dbReference type="Proteomes" id="UP000241788">
    <property type="component" value="Unassembled WGS sequence"/>
</dbReference>
<keyword evidence="3" id="KW-0808">Transferase</keyword>
<dbReference type="RefSeq" id="WP_076587328.1">
    <property type="nucleotide sequence ID" value="NZ_FTLW01000004.1"/>
</dbReference>
<dbReference type="STRING" id="1604334.SAMN05421546_1733"/>
<dbReference type="InterPro" id="IPR001296">
    <property type="entry name" value="Glyco_trans_1"/>
</dbReference>
<evidence type="ECO:0000259" key="1">
    <source>
        <dbReference type="Pfam" id="PF00534"/>
    </source>
</evidence>
<dbReference type="InterPro" id="IPR050194">
    <property type="entry name" value="Glycosyltransferase_grp1"/>
</dbReference>
<accession>A0A1N6VCA5</accession>
<evidence type="ECO:0000313" key="3">
    <source>
        <dbReference type="EMBL" id="SIQ75398.1"/>
    </source>
</evidence>
<dbReference type="Pfam" id="PF13439">
    <property type="entry name" value="Glyco_transf_4"/>
    <property type="match status" value="1"/>
</dbReference>
<feature type="domain" description="Glycosyltransferase subfamily 4-like N-terminal" evidence="2">
    <location>
        <begin position="14"/>
        <end position="178"/>
    </location>
</feature>
<dbReference type="EMBL" id="FTLW01000004">
    <property type="protein sequence ID" value="SIQ75398.1"/>
    <property type="molecule type" value="Genomic_DNA"/>
</dbReference>
<name>A0A1N6VCA5_9GAMM</name>
<proteinExistence type="predicted"/>
<gene>
    <name evidence="3" type="ORF">SAMN05421546_1733</name>
</gene>
<dbReference type="PANTHER" id="PTHR45947">
    <property type="entry name" value="SULFOQUINOVOSYL TRANSFERASE SQD2"/>
    <property type="match status" value="1"/>
</dbReference>
<dbReference type="Gene3D" id="3.40.50.2000">
    <property type="entry name" value="Glycogen Phosphorylase B"/>
    <property type="match status" value="2"/>
</dbReference>